<sequence>MEITTHALLEAKRMEGGSDDDLIFGGDEKLQSEYWSRVVPRIAEGLVSDISAVRKAAFDCAVAMSTRSWEVASTQFTMKFVKRVVNYGFDCERDVGADIELIYLYYIGEVVVYIKY</sequence>
<proteinExistence type="predicted"/>
<organism evidence="1 2">
    <name type="scientific">Rhizoclosmatium globosum</name>
    <dbReference type="NCBI Taxonomy" id="329046"/>
    <lineage>
        <taxon>Eukaryota</taxon>
        <taxon>Fungi</taxon>
        <taxon>Fungi incertae sedis</taxon>
        <taxon>Chytridiomycota</taxon>
        <taxon>Chytridiomycota incertae sedis</taxon>
        <taxon>Chytridiomycetes</taxon>
        <taxon>Chytridiales</taxon>
        <taxon>Chytriomycetaceae</taxon>
        <taxon>Rhizoclosmatium</taxon>
    </lineage>
</organism>
<dbReference type="EMBL" id="MCGO01000006">
    <property type="protein sequence ID" value="ORY50814.1"/>
    <property type="molecule type" value="Genomic_DNA"/>
</dbReference>
<dbReference type="AlphaFoldDB" id="A0A1Y2CVH3"/>
<dbReference type="Proteomes" id="UP000193642">
    <property type="component" value="Unassembled WGS sequence"/>
</dbReference>
<name>A0A1Y2CVH3_9FUNG</name>
<comment type="caution">
    <text evidence="1">The sequence shown here is derived from an EMBL/GenBank/DDBJ whole genome shotgun (WGS) entry which is preliminary data.</text>
</comment>
<evidence type="ECO:0000313" key="1">
    <source>
        <dbReference type="EMBL" id="ORY50814.1"/>
    </source>
</evidence>
<evidence type="ECO:0000313" key="2">
    <source>
        <dbReference type="Proteomes" id="UP000193642"/>
    </source>
</evidence>
<gene>
    <name evidence="1" type="ORF">BCR33DRAFT_496294</name>
</gene>
<protein>
    <submittedName>
        <fullName evidence="1">Uncharacterized protein</fullName>
    </submittedName>
</protein>
<reference evidence="1 2" key="1">
    <citation type="submission" date="2016-07" db="EMBL/GenBank/DDBJ databases">
        <title>Pervasive Adenine N6-methylation of Active Genes in Fungi.</title>
        <authorList>
            <consortium name="DOE Joint Genome Institute"/>
            <person name="Mondo S.J."/>
            <person name="Dannebaum R.O."/>
            <person name="Kuo R.C."/>
            <person name="Labutti K."/>
            <person name="Haridas S."/>
            <person name="Kuo A."/>
            <person name="Salamov A."/>
            <person name="Ahrendt S.R."/>
            <person name="Lipzen A."/>
            <person name="Sullivan W."/>
            <person name="Andreopoulos W.B."/>
            <person name="Clum A."/>
            <person name="Lindquist E."/>
            <person name="Daum C."/>
            <person name="Ramamoorthy G.K."/>
            <person name="Gryganskyi A."/>
            <person name="Culley D."/>
            <person name="Magnuson J.K."/>
            <person name="James T.Y."/>
            <person name="O'Malley M.A."/>
            <person name="Stajich J.E."/>
            <person name="Spatafora J.W."/>
            <person name="Visel A."/>
            <person name="Grigoriev I.V."/>
        </authorList>
    </citation>
    <scope>NUCLEOTIDE SEQUENCE [LARGE SCALE GENOMIC DNA]</scope>
    <source>
        <strain evidence="1 2">JEL800</strain>
    </source>
</reference>
<keyword evidence="2" id="KW-1185">Reference proteome</keyword>
<accession>A0A1Y2CVH3</accession>